<evidence type="ECO:0000256" key="1">
    <source>
        <dbReference type="SAM" id="Phobius"/>
    </source>
</evidence>
<gene>
    <name evidence="2" type="ORF">G6042_11610</name>
</gene>
<dbReference type="RefSeq" id="WP_169524598.1">
    <property type="nucleotide sequence ID" value="NZ_JAAMPT010000208.1"/>
</dbReference>
<feature type="transmembrane region" description="Helical" evidence="1">
    <location>
        <begin position="48"/>
        <end position="65"/>
    </location>
</feature>
<evidence type="ECO:0000313" key="2">
    <source>
        <dbReference type="EMBL" id="NMH25912.1"/>
    </source>
</evidence>
<keyword evidence="3" id="KW-1185">Reference proteome</keyword>
<dbReference type="Proteomes" id="UP000767947">
    <property type="component" value="Unassembled WGS sequence"/>
</dbReference>
<reference evidence="2 3" key="1">
    <citation type="submission" date="2020-02" db="EMBL/GenBank/DDBJ databases">
        <title>Flavobacterium sp. genome.</title>
        <authorList>
            <person name="Jung H.S."/>
            <person name="Baek J.H."/>
            <person name="Jeon C.O."/>
        </authorList>
    </citation>
    <scope>NUCLEOTIDE SEQUENCE [LARGE SCALE GENOMIC DNA]</scope>
    <source>
        <strain evidence="2 3">SE-s27</strain>
    </source>
</reference>
<dbReference type="InterPro" id="IPR058207">
    <property type="entry name" value="PID_CTERM"/>
</dbReference>
<dbReference type="EMBL" id="JAAMPT010000208">
    <property type="protein sequence ID" value="NMH25912.1"/>
    <property type="molecule type" value="Genomic_DNA"/>
</dbReference>
<sequence length="74" mass="7886">MRFVPNKFTLTFAALFLLPYIVIGGPTTPPPPPQGTPPGPPGTPIDSGIFVLLLISLAFGVYKIYTLNKQKASS</sequence>
<keyword evidence="1" id="KW-1133">Transmembrane helix</keyword>
<evidence type="ECO:0008006" key="4">
    <source>
        <dbReference type="Google" id="ProtNLM"/>
    </source>
</evidence>
<keyword evidence="1" id="KW-0472">Membrane</keyword>
<comment type="caution">
    <text evidence="2">The sequence shown here is derived from an EMBL/GenBank/DDBJ whole genome shotgun (WGS) entry which is preliminary data.</text>
</comment>
<dbReference type="NCBIfam" id="NF046080">
    <property type="entry name" value="PID_CTERM"/>
    <property type="match status" value="1"/>
</dbReference>
<protein>
    <recommendedName>
        <fullName evidence="4">Signal peptidase</fullName>
    </recommendedName>
</protein>
<name>A0ABX1QUP6_9FLAO</name>
<proteinExistence type="predicted"/>
<evidence type="ECO:0000313" key="3">
    <source>
        <dbReference type="Proteomes" id="UP000767947"/>
    </source>
</evidence>
<accession>A0ABX1QUP6</accession>
<keyword evidence="1" id="KW-0812">Transmembrane</keyword>
<organism evidence="2 3">
    <name type="scientific">Flavobacterium solisilvae</name>
    <dbReference type="NCBI Taxonomy" id="1852019"/>
    <lineage>
        <taxon>Bacteria</taxon>
        <taxon>Pseudomonadati</taxon>
        <taxon>Bacteroidota</taxon>
        <taxon>Flavobacteriia</taxon>
        <taxon>Flavobacteriales</taxon>
        <taxon>Flavobacteriaceae</taxon>
        <taxon>Flavobacterium</taxon>
    </lineage>
</organism>